<dbReference type="AlphaFoldDB" id="A0A146FUL1"/>
<reference evidence="2 3" key="1">
    <citation type="journal article" date="2016" name="DNA Res.">
        <title>Genome sequence of Aspergillus luchuensis NBRC 4314.</title>
        <authorList>
            <person name="Yamada O."/>
            <person name="Machida M."/>
            <person name="Hosoyama A."/>
            <person name="Goto M."/>
            <person name="Takahashi T."/>
            <person name="Futagami T."/>
            <person name="Yamagata Y."/>
            <person name="Takeuchi M."/>
            <person name="Kobayashi T."/>
            <person name="Koike H."/>
            <person name="Abe K."/>
            <person name="Asai K."/>
            <person name="Arita M."/>
            <person name="Fujita N."/>
            <person name="Fukuda K."/>
            <person name="Higa K."/>
            <person name="Horikawa H."/>
            <person name="Ishikawa T."/>
            <person name="Jinno K."/>
            <person name="Kato Y."/>
            <person name="Kirimura K."/>
            <person name="Mizutani O."/>
            <person name="Nakasone K."/>
            <person name="Sano M."/>
            <person name="Shiraishi Y."/>
            <person name="Tsukahara M."/>
            <person name="Gomi K."/>
        </authorList>
    </citation>
    <scope>NUCLEOTIDE SEQUENCE [LARGE SCALE GENOMIC DNA]</scope>
    <source>
        <strain evidence="2 3">RIB 2604</strain>
    </source>
</reference>
<feature type="region of interest" description="Disordered" evidence="1">
    <location>
        <begin position="1"/>
        <end position="77"/>
    </location>
</feature>
<accession>A0A146FUL1</accession>
<feature type="compositionally biased region" description="Basic and acidic residues" evidence="1">
    <location>
        <begin position="129"/>
        <end position="149"/>
    </location>
</feature>
<dbReference type="VEuPathDB" id="FungiDB:ASPFODRAFT_205248"/>
<evidence type="ECO:0000256" key="1">
    <source>
        <dbReference type="SAM" id="MobiDB-lite"/>
    </source>
</evidence>
<reference evidence="3" key="2">
    <citation type="submission" date="2016-02" db="EMBL/GenBank/DDBJ databases">
        <title>Genome sequencing of Aspergillus luchuensis NBRC 4314.</title>
        <authorList>
            <person name="Yamada O."/>
        </authorList>
    </citation>
    <scope>NUCLEOTIDE SEQUENCE [LARGE SCALE GENOMIC DNA]</scope>
    <source>
        <strain evidence="3">RIB 2604</strain>
    </source>
</reference>
<gene>
    <name evidence="2" type="ORF">RIB2604_02901660</name>
</gene>
<name>A0A146FUL1_ASPKA</name>
<proteinExistence type="predicted"/>
<feature type="compositionally biased region" description="Polar residues" evidence="1">
    <location>
        <begin position="1"/>
        <end position="14"/>
    </location>
</feature>
<evidence type="ECO:0000313" key="2">
    <source>
        <dbReference type="EMBL" id="GAT29296.1"/>
    </source>
</evidence>
<feature type="compositionally biased region" description="Polar residues" evidence="1">
    <location>
        <begin position="118"/>
        <end position="128"/>
    </location>
</feature>
<organism evidence="2 3">
    <name type="scientific">Aspergillus kawachii</name>
    <name type="common">White koji mold</name>
    <name type="synonym">Aspergillus awamori var. kawachi</name>
    <dbReference type="NCBI Taxonomy" id="1069201"/>
    <lineage>
        <taxon>Eukaryota</taxon>
        <taxon>Fungi</taxon>
        <taxon>Dikarya</taxon>
        <taxon>Ascomycota</taxon>
        <taxon>Pezizomycotina</taxon>
        <taxon>Eurotiomycetes</taxon>
        <taxon>Eurotiomycetidae</taxon>
        <taxon>Eurotiales</taxon>
        <taxon>Aspergillaceae</taxon>
        <taxon>Aspergillus</taxon>
        <taxon>Aspergillus subgen. Circumdati</taxon>
    </lineage>
</organism>
<feature type="compositionally biased region" description="Low complexity" evidence="1">
    <location>
        <begin position="100"/>
        <end position="116"/>
    </location>
</feature>
<comment type="caution">
    <text evidence="2">The sequence shown here is derived from an EMBL/GenBank/DDBJ whole genome shotgun (WGS) entry which is preliminary data.</text>
</comment>
<feature type="region of interest" description="Disordered" evidence="1">
    <location>
        <begin position="95"/>
        <end position="149"/>
    </location>
</feature>
<evidence type="ECO:0000313" key="3">
    <source>
        <dbReference type="Proteomes" id="UP000075230"/>
    </source>
</evidence>
<protein>
    <submittedName>
        <fullName evidence="2">Uncharacterized protein</fullName>
    </submittedName>
</protein>
<dbReference type="EMBL" id="BCWF01000028">
    <property type="protein sequence ID" value="GAT29296.1"/>
    <property type="molecule type" value="Genomic_DNA"/>
</dbReference>
<dbReference type="Proteomes" id="UP000075230">
    <property type="component" value="Unassembled WGS sequence"/>
</dbReference>
<sequence>MGNICSKSSNQPDAFSSPGRVLGSGPNPPAKDSSSAPRAPLPSNAKPASNWGSGPSGRTLGSPAAGEGNGDATADARTKAALAAQANVATTIWKQKRAESASAAGSKGKLGTKLAAQKAQTQNQTLNEASRDEVAARDADGAAEARRWQ</sequence>